<sequence>MKFIISGTYYKDRTFPGLNEYIAELGRNPHAGGRLKRDYMMVASNAIRRDLKRYKANGPVILHYSFYEPAKGRRRDVMNVFSFADKVIEDALVKCGVLSDDDPSHMKNTTHEFEYTSGVPRIEVTIEEL</sequence>
<proteinExistence type="predicted"/>
<gene>
    <name evidence="1" type="ORF">L0N08_28205</name>
</gene>
<accession>A0AAW5CAI2</accession>
<evidence type="ECO:0000313" key="2">
    <source>
        <dbReference type="Proteomes" id="UP001299608"/>
    </source>
</evidence>
<organism evidence="1 2">
    <name type="scientific">Enterocloster aldenensis</name>
    <dbReference type="NCBI Taxonomy" id="358742"/>
    <lineage>
        <taxon>Bacteria</taxon>
        <taxon>Bacillati</taxon>
        <taxon>Bacillota</taxon>
        <taxon>Clostridia</taxon>
        <taxon>Lachnospirales</taxon>
        <taxon>Lachnospiraceae</taxon>
        <taxon>Enterocloster</taxon>
    </lineage>
</organism>
<dbReference type="GO" id="GO:0000287">
    <property type="term" value="F:magnesium ion binding"/>
    <property type="evidence" value="ECO:0007669"/>
    <property type="project" value="InterPro"/>
</dbReference>
<dbReference type="SUPFAM" id="SSF103084">
    <property type="entry name" value="Holliday junction resolvase RusA"/>
    <property type="match status" value="1"/>
</dbReference>
<dbReference type="InterPro" id="IPR036614">
    <property type="entry name" value="RusA-like_sf"/>
</dbReference>
<name>A0AAW5CAI2_9FIRM</name>
<reference evidence="1" key="1">
    <citation type="submission" date="2022-01" db="EMBL/GenBank/DDBJ databases">
        <title>Collection of gut derived symbiotic bacterial strains cultured from healthy donors.</title>
        <authorList>
            <person name="Lin H."/>
            <person name="Kohout C."/>
            <person name="Waligurski E."/>
            <person name="Pamer E.G."/>
        </authorList>
    </citation>
    <scope>NUCLEOTIDE SEQUENCE</scope>
    <source>
        <strain evidence="1">DFI.6.55</strain>
    </source>
</reference>
<comment type="caution">
    <text evidence="1">The sequence shown here is derived from an EMBL/GenBank/DDBJ whole genome shotgun (WGS) entry which is preliminary data.</text>
</comment>
<dbReference type="GO" id="GO:0006281">
    <property type="term" value="P:DNA repair"/>
    <property type="evidence" value="ECO:0007669"/>
    <property type="project" value="InterPro"/>
</dbReference>
<dbReference type="RefSeq" id="WP_007861237.1">
    <property type="nucleotide sequence ID" value="NZ_JAKNGE010000058.1"/>
</dbReference>
<protein>
    <submittedName>
        <fullName evidence="1">Uncharacterized protein</fullName>
    </submittedName>
</protein>
<dbReference type="EMBL" id="JAKNGE010000058">
    <property type="protein sequence ID" value="MCG4749294.1"/>
    <property type="molecule type" value="Genomic_DNA"/>
</dbReference>
<dbReference type="Proteomes" id="UP001299608">
    <property type="component" value="Unassembled WGS sequence"/>
</dbReference>
<dbReference type="GO" id="GO:0006310">
    <property type="term" value="P:DNA recombination"/>
    <property type="evidence" value="ECO:0007669"/>
    <property type="project" value="InterPro"/>
</dbReference>
<dbReference type="Gene3D" id="3.30.1330.70">
    <property type="entry name" value="Holliday junction resolvase RusA"/>
    <property type="match status" value="1"/>
</dbReference>
<dbReference type="AlphaFoldDB" id="A0AAW5CAI2"/>
<evidence type="ECO:0000313" key="1">
    <source>
        <dbReference type="EMBL" id="MCG4749294.1"/>
    </source>
</evidence>